<dbReference type="GO" id="GO:0005085">
    <property type="term" value="F:guanyl-nucleotide exchange factor activity"/>
    <property type="evidence" value="ECO:0007669"/>
    <property type="project" value="UniProtKB-KW"/>
</dbReference>
<dbReference type="InterPro" id="IPR023578">
    <property type="entry name" value="Ras_GEF_dom_sf"/>
</dbReference>
<evidence type="ECO:0000259" key="4">
    <source>
        <dbReference type="PROSITE" id="PS50009"/>
    </source>
</evidence>
<feature type="domain" description="Ras-GEF" evidence="4">
    <location>
        <begin position="581"/>
        <end position="898"/>
    </location>
</feature>
<reference evidence="5" key="1">
    <citation type="submission" date="2022-07" db="EMBL/GenBank/DDBJ databases">
        <title>Genome analysis of Parmales, a sister group of diatoms, reveals the evolutionary specialization of diatoms from phago-mixotrophs to photoautotrophs.</title>
        <authorList>
            <person name="Ban H."/>
            <person name="Sato S."/>
            <person name="Yoshikawa S."/>
            <person name="Kazumasa Y."/>
            <person name="Nakamura Y."/>
            <person name="Ichinomiya M."/>
            <person name="Saitoh K."/>
            <person name="Sato N."/>
            <person name="Blanc-Mathieu R."/>
            <person name="Endo H."/>
            <person name="Kuwata A."/>
            <person name="Ogata H."/>
        </authorList>
    </citation>
    <scope>NUCLEOTIDE SEQUENCE</scope>
</reference>
<dbReference type="GO" id="GO:0007265">
    <property type="term" value="P:Ras protein signal transduction"/>
    <property type="evidence" value="ECO:0007669"/>
    <property type="project" value="TreeGrafter"/>
</dbReference>
<dbReference type="OrthoDB" id="6021951at2759"/>
<dbReference type="Gene3D" id="1.10.840.10">
    <property type="entry name" value="Ras guanine-nucleotide exchange factors catalytic domain"/>
    <property type="match status" value="1"/>
</dbReference>
<keyword evidence="6" id="KW-1185">Reference proteome</keyword>
<dbReference type="PANTHER" id="PTHR23113:SF368">
    <property type="entry name" value="CELL DIVISION CONTROL PROTEIN 25"/>
    <property type="match status" value="1"/>
</dbReference>
<feature type="region of interest" description="Disordered" evidence="3">
    <location>
        <begin position="434"/>
        <end position="475"/>
    </location>
</feature>
<dbReference type="PANTHER" id="PTHR23113">
    <property type="entry name" value="GUANINE NUCLEOTIDE EXCHANGE FACTOR"/>
    <property type="match status" value="1"/>
</dbReference>
<dbReference type="InterPro" id="IPR008937">
    <property type="entry name" value="Ras-like_GEF"/>
</dbReference>
<gene>
    <name evidence="5" type="ORF">TrRE_jg6134</name>
</gene>
<feature type="compositionally biased region" description="Low complexity" evidence="3">
    <location>
        <begin position="461"/>
        <end position="475"/>
    </location>
</feature>
<proteinExistence type="predicted"/>
<evidence type="ECO:0000256" key="2">
    <source>
        <dbReference type="PROSITE-ProRule" id="PRU00168"/>
    </source>
</evidence>
<dbReference type="InterPro" id="IPR001895">
    <property type="entry name" value="RASGEF_cat_dom"/>
</dbReference>
<feature type="region of interest" description="Disordered" evidence="3">
    <location>
        <begin position="316"/>
        <end position="337"/>
    </location>
</feature>
<dbReference type="Pfam" id="PF00617">
    <property type="entry name" value="RasGEF"/>
    <property type="match status" value="1"/>
</dbReference>
<dbReference type="InterPro" id="IPR036964">
    <property type="entry name" value="RASGEF_cat_dom_sf"/>
</dbReference>
<name>A0A9W6Z8F9_9STRA</name>
<organism evidence="5 6">
    <name type="scientific">Triparma retinervis</name>
    <dbReference type="NCBI Taxonomy" id="2557542"/>
    <lineage>
        <taxon>Eukaryota</taxon>
        <taxon>Sar</taxon>
        <taxon>Stramenopiles</taxon>
        <taxon>Ochrophyta</taxon>
        <taxon>Bolidophyceae</taxon>
        <taxon>Parmales</taxon>
        <taxon>Triparmaceae</taxon>
        <taxon>Triparma</taxon>
    </lineage>
</organism>
<dbReference type="Proteomes" id="UP001165082">
    <property type="component" value="Unassembled WGS sequence"/>
</dbReference>
<dbReference type="PROSITE" id="PS50009">
    <property type="entry name" value="RASGEF_CAT"/>
    <property type="match status" value="1"/>
</dbReference>
<dbReference type="AlphaFoldDB" id="A0A9W6Z8F9"/>
<dbReference type="GO" id="GO:0005886">
    <property type="term" value="C:plasma membrane"/>
    <property type="evidence" value="ECO:0007669"/>
    <property type="project" value="TreeGrafter"/>
</dbReference>
<dbReference type="SMART" id="SM00147">
    <property type="entry name" value="RasGEF"/>
    <property type="match status" value="1"/>
</dbReference>
<accession>A0A9W6Z8F9</accession>
<evidence type="ECO:0000256" key="1">
    <source>
        <dbReference type="ARBA" id="ARBA00022658"/>
    </source>
</evidence>
<protein>
    <recommendedName>
        <fullName evidence="4">Ras-GEF domain-containing protein</fullName>
    </recommendedName>
</protein>
<evidence type="ECO:0000313" key="6">
    <source>
        <dbReference type="Proteomes" id="UP001165082"/>
    </source>
</evidence>
<dbReference type="EMBL" id="BRXZ01000631">
    <property type="protein sequence ID" value="GMH49364.1"/>
    <property type="molecule type" value="Genomic_DNA"/>
</dbReference>
<comment type="caution">
    <text evidence="5">The sequence shown here is derived from an EMBL/GenBank/DDBJ whole genome shotgun (WGS) entry which is preliminary data.</text>
</comment>
<dbReference type="SUPFAM" id="SSF48366">
    <property type="entry name" value="Ras GEF"/>
    <property type="match status" value="1"/>
</dbReference>
<evidence type="ECO:0000256" key="3">
    <source>
        <dbReference type="SAM" id="MobiDB-lite"/>
    </source>
</evidence>
<keyword evidence="1 2" id="KW-0344">Guanine-nucleotide releasing factor</keyword>
<evidence type="ECO:0000313" key="5">
    <source>
        <dbReference type="EMBL" id="GMH49364.1"/>
    </source>
</evidence>
<sequence length="908" mass="100017">MMRLGIQSNTWMQQLLKSSLVEKYDPVEGLYYRRPSYTAPNQNDLSKSRHRLRGATLPALLRRLTALEVSTKEDAWAFLTRSRSLLSPVHLLAFLSARFFLDTYRPSSLCHPYNPLSRHRYTNPSHLSKARSLLHAIHVHPNSRCPTSSSGERLWLLKTKHVLGPVWELEGRSEEEWQHAVLLPIRCAVLSLLDVYLAHWGFDFNNSVAGGSVGKENESMRSMRTEAAMCLRTFLVDTAESGALSIWGWSPNSIYMNPEVDCPALFAQFPALSGAICAAVAADKDRKNRTKKLKLTSMQISQLKKALRRNPTFIGKERPSTETFEPSVTGPDPEPPSAFASFKSHHARAAALAIPEDTMSQLTFQAACVVAAEHKLCQEAFQSCVPPPKKFLGNSVDKIILSAGFMTQRSSSVVSSASSGVGSGGEVSIVEKAVESEKLTEADDDATTKNYISDTDDDASDSPSTSSTHETSIYDSINSNTTNASIATNASTVVPRMSNVSSATTASSATSSKFSFFSNYSITSATSATSSKLGKRATLLKAMRALTGTSSLSASSQPYAIPRPFSYPLRQSSACSFLLFDPLSVAHQLALHLHFLYASIPLREITLDLSFSHSKDSMDENGQTHLARFRNESERVPNIFISAILETETQTGRAKLIAFLVEVCEELYRCRCLHGLMLVLSALQSNPIHRLKKTWAAAYTMKYMAVLGQEEDGEPPRAKSLVSVKDGYTRLLDICGIGGRNLSHVAHGFLSSGDDDHRIAFPEVPSKPIMPFLNAALGTLIRLNELPDEIKLEDAKPGVIIGSEGGSTTTKPQRRRSSGNILSLKSKKKAELKRRQRERILNLSKLRRTASIFAILRSSQLKAFDFLPCPNIQYHILKGLQFEDAEGQYQQSLKLEASRRASSVTTTL</sequence>